<evidence type="ECO:0000256" key="3">
    <source>
        <dbReference type="ARBA" id="ARBA00022578"/>
    </source>
</evidence>
<sequence>MLILEAKLCGKPEQFKALDEAIRTAQFIRNYCIRHWMDNAGVGQYDLSALTKDLAKQFAWCKKLNSSARQASAERAWTSIKRFYDNCKKQIPGKKGYPRFKKNVRSVEYKKSGWKLSEDRKTITLTDGFKAGTLKLRGGYDLHFYSINQIKRVRIVRRSDGYYVQLCVDVERKVKHNFTGKVTGIDLGLEHFYTDASCNQINNPRYLRKSEKRLKRLQKRLDKKAKGGKNRQKARQRLAKQHLRISRQRKDWLVKLASALVQSHDLIVYEDLQIKNLVKNHCLAKSINDASWGIFTNWVDYYAKIHGIVCVAVAPQYTSINCSNCGEEVRKTLSTRTHKCLCGLVLNRDRNAALNILAKCLEMLGIVLP</sequence>
<dbReference type="GO" id="GO:0003677">
    <property type="term" value="F:DNA binding"/>
    <property type="evidence" value="ECO:0007669"/>
    <property type="project" value="UniProtKB-KW"/>
</dbReference>
<protein>
    <submittedName>
        <fullName evidence="8">IS200/IS605 family element transposase accessory protein TnpB</fullName>
    </submittedName>
</protein>
<dbReference type="Proteomes" id="UP000641646">
    <property type="component" value="Unassembled WGS sequence"/>
</dbReference>
<dbReference type="PANTHER" id="PTHR30405:SF11">
    <property type="entry name" value="RNA-GUIDED DNA ENDONUCLEASE RV2885C-RELATED"/>
    <property type="match status" value="1"/>
</dbReference>
<accession>A0A926VDV4</accession>
<feature type="domain" description="Cas12f1-like TNB" evidence="7">
    <location>
        <begin position="292"/>
        <end position="356"/>
    </location>
</feature>
<evidence type="ECO:0000259" key="6">
    <source>
        <dbReference type="Pfam" id="PF01385"/>
    </source>
</evidence>
<keyword evidence="5" id="KW-0233">DNA recombination</keyword>
<dbReference type="Pfam" id="PF01385">
    <property type="entry name" value="OrfB_IS605"/>
    <property type="match status" value="1"/>
</dbReference>
<dbReference type="GO" id="GO:0032196">
    <property type="term" value="P:transposition"/>
    <property type="evidence" value="ECO:0007669"/>
    <property type="project" value="UniProtKB-KW"/>
</dbReference>
<dbReference type="NCBIfam" id="NF040570">
    <property type="entry name" value="guided_TnpB"/>
    <property type="match status" value="1"/>
</dbReference>
<feature type="non-terminal residue" evidence="8">
    <location>
        <position position="369"/>
    </location>
</feature>
<dbReference type="PANTHER" id="PTHR30405">
    <property type="entry name" value="TRANSPOSASE"/>
    <property type="match status" value="1"/>
</dbReference>
<dbReference type="NCBIfam" id="TIGR01766">
    <property type="entry name" value="IS200/IS605 family accessory protein TnpB-like domain"/>
    <property type="match status" value="1"/>
</dbReference>
<evidence type="ECO:0000313" key="9">
    <source>
        <dbReference type="Proteomes" id="UP000641646"/>
    </source>
</evidence>
<keyword evidence="4" id="KW-0238">DNA-binding</keyword>
<keyword evidence="3" id="KW-0815">Transposition</keyword>
<proteinExistence type="inferred from homology"/>
<evidence type="ECO:0000256" key="1">
    <source>
        <dbReference type="ARBA" id="ARBA00008761"/>
    </source>
</evidence>
<comment type="similarity">
    <text evidence="2">In the N-terminal section; belongs to the transposase 2 family.</text>
</comment>
<name>A0A926VDV4_9CYAN</name>
<dbReference type="InterPro" id="IPR051399">
    <property type="entry name" value="RNA-guided_DNA_endo/Transpos"/>
</dbReference>
<evidence type="ECO:0000256" key="2">
    <source>
        <dbReference type="ARBA" id="ARBA00011044"/>
    </source>
</evidence>
<reference evidence="8" key="2">
    <citation type="submission" date="2020-08" db="EMBL/GenBank/DDBJ databases">
        <authorList>
            <person name="Chen M."/>
            <person name="Teng W."/>
            <person name="Zhao L."/>
            <person name="Hu C."/>
            <person name="Zhou Y."/>
            <person name="Han B."/>
            <person name="Song L."/>
            <person name="Shu W."/>
        </authorList>
    </citation>
    <scope>NUCLEOTIDE SEQUENCE</scope>
    <source>
        <strain evidence="8">FACHB-1375</strain>
    </source>
</reference>
<evidence type="ECO:0000259" key="7">
    <source>
        <dbReference type="Pfam" id="PF07282"/>
    </source>
</evidence>
<dbReference type="EMBL" id="JACJPW010000031">
    <property type="protein sequence ID" value="MBD2182081.1"/>
    <property type="molecule type" value="Genomic_DNA"/>
</dbReference>
<dbReference type="InterPro" id="IPR010095">
    <property type="entry name" value="Cas12f1-like_TNB"/>
</dbReference>
<comment type="caution">
    <text evidence="8">The sequence shown here is derived from an EMBL/GenBank/DDBJ whole genome shotgun (WGS) entry which is preliminary data.</text>
</comment>
<dbReference type="InterPro" id="IPR001959">
    <property type="entry name" value="Transposase"/>
</dbReference>
<evidence type="ECO:0000256" key="5">
    <source>
        <dbReference type="ARBA" id="ARBA00023172"/>
    </source>
</evidence>
<keyword evidence="9" id="KW-1185">Reference proteome</keyword>
<evidence type="ECO:0000256" key="4">
    <source>
        <dbReference type="ARBA" id="ARBA00023125"/>
    </source>
</evidence>
<comment type="similarity">
    <text evidence="1">In the C-terminal section; belongs to the transposase 35 family.</text>
</comment>
<feature type="domain" description="Probable transposase IS891/IS1136/IS1341" evidence="6">
    <location>
        <begin position="165"/>
        <end position="280"/>
    </location>
</feature>
<dbReference type="GO" id="GO:0006310">
    <property type="term" value="P:DNA recombination"/>
    <property type="evidence" value="ECO:0007669"/>
    <property type="project" value="UniProtKB-KW"/>
</dbReference>
<organism evidence="8 9">
    <name type="scientific">Aerosakkonema funiforme FACHB-1375</name>
    <dbReference type="NCBI Taxonomy" id="2949571"/>
    <lineage>
        <taxon>Bacteria</taxon>
        <taxon>Bacillati</taxon>
        <taxon>Cyanobacteriota</taxon>
        <taxon>Cyanophyceae</taxon>
        <taxon>Oscillatoriophycideae</taxon>
        <taxon>Aerosakkonematales</taxon>
        <taxon>Aerosakkonemataceae</taxon>
        <taxon>Aerosakkonema</taxon>
    </lineage>
</organism>
<evidence type="ECO:0000313" key="8">
    <source>
        <dbReference type="EMBL" id="MBD2182081.1"/>
    </source>
</evidence>
<dbReference type="AlphaFoldDB" id="A0A926VDV4"/>
<dbReference type="Pfam" id="PF07282">
    <property type="entry name" value="Cas12f1-like_TNB"/>
    <property type="match status" value="1"/>
</dbReference>
<gene>
    <name evidence="8" type="primary">tnpB</name>
    <name evidence="8" type="ORF">H6G03_13360</name>
</gene>
<reference evidence="8" key="1">
    <citation type="journal article" date="2015" name="ISME J.">
        <title>Draft Genome Sequence of Streptomyces incarnatus NRRL8089, which Produces the Nucleoside Antibiotic Sinefungin.</title>
        <authorList>
            <person name="Oshima K."/>
            <person name="Hattori M."/>
            <person name="Shimizu H."/>
            <person name="Fukuda K."/>
            <person name="Nemoto M."/>
            <person name="Inagaki K."/>
            <person name="Tamura T."/>
        </authorList>
    </citation>
    <scope>NUCLEOTIDE SEQUENCE</scope>
    <source>
        <strain evidence="8">FACHB-1375</strain>
    </source>
</reference>